<gene>
    <name evidence="1" type="ORF">LITE_LOCUS44652</name>
</gene>
<dbReference type="Proteomes" id="UP001154282">
    <property type="component" value="Unassembled WGS sequence"/>
</dbReference>
<reference evidence="1" key="1">
    <citation type="submission" date="2022-08" db="EMBL/GenBank/DDBJ databases">
        <authorList>
            <person name="Gutierrez-Valencia J."/>
        </authorList>
    </citation>
    <scope>NUCLEOTIDE SEQUENCE</scope>
</reference>
<comment type="caution">
    <text evidence="1">The sequence shown here is derived from an EMBL/GenBank/DDBJ whole genome shotgun (WGS) entry which is preliminary data.</text>
</comment>
<evidence type="ECO:0000313" key="1">
    <source>
        <dbReference type="EMBL" id="CAI0548130.1"/>
    </source>
</evidence>
<name>A0AAV0QSH4_9ROSI</name>
<keyword evidence="2" id="KW-1185">Reference proteome</keyword>
<proteinExistence type="predicted"/>
<evidence type="ECO:0000313" key="2">
    <source>
        <dbReference type="Proteomes" id="UP001154282"/>
    </source>
</evidence>
<protein>
    <submittedName>
        <fullName evidence="1">Uncharacterized protein</fullName>
    </submittedName>
</protein>
<accession>A0AAV0QSH4</accession>
<sequence>MHGLFDLFLGDFYWDSANFLLFPCGSLRIGFGRREKKQVGDSCSRRSRCRRREENLPPAQGRTLS</sequence>
<dbReference type="EMBL" id="CAMGYJ010000010">
    <property type="protein sequence ID" value="CAI0548130.1"/>
    <property type="molecule type" value="Genomic_DNA"/>
</dbReference>
<organism evidence="1 2">
    <name type="scientific">Linum tenue</name>
    <dbReference type="NCBI Taxonomy" id="586396"/>
    <lineage>
        <taxon>Eukaryota</taxon>
        <taxon>Viridiplantae</taxon>
        <taxon>Streptophyta</taxon>
        <taxon>Embryophyta</taxon>
        <taxon>Tracheophyta</taxon>
        <taxon>Spermatophyta</taxon>
        <taxon>Magnoliopsida</taxon>
        <taxon>eudicotyledons</taxon>
        <taxon>Gunneridae</taxon>
        <taxon>Pentapetalae</taxon>
        <taxon>rosids</taxon>
        <taxon>fabids</taxon>
        <taxon>Malpighiales</taxon>
        <taxon>Linaceae</taxon>
        <taxon>Linum</taxon>
    </lineage>
</organism>
<dbReference type="EMBL" id="CAMGYJ010000010">
    <property type="protein sequence ID" value="CAI0548129.1"/>
    <property type="molecule type" value="Genomic_DNA"/>
</dbReference>
<dbReference type="AlphaFoldDB" id="A0AAV0QSH4"/>